<dbReference type="PANTHER" id="PTHR31088">
    <property type="entry name" value="MEMBRANE-ASSOCIATED PROTEIN VIPP1, CHLOROPLASTIC"/>
    <property type="match status" value="1"/>
</dbReference>
<dbReference type="EMBL" id="FMSV02000515">
    <property type="protein sequence ID" value="SEH07093.1"/>
    <property type="molecule type" value="Genomic_DNA"/>
</dbReference>
<evidence type="ECO:0008006" key="6">
    <source>
        <dbReference type="Google" id="ProtNLM"/>
    </source>
</evidence>
<reference evidence="4 5" key="1">
    <citation type="submission" date="2016-10" db="EMBL/GenBank/DDBJ databases">
        <authorList>
            <person name="de Groot N.N."/>
        </authorList>
    </citation>
    <scope>NUCLEOTIDE SEQUENCE [LARGE SCALE GENOMIC DNA]</scope>
    <source>
        <strain evidence="4">MBHS1</strain>
    </source>
</reference>
<feature type="compositionally biased region" description="Basic and acidic residues" evidence="3">
    <location>
        <begin position="172"/>
        <end position="185"/>
    </location>
</feature>
<protein>
    <recommendedName>
        <fullName evidence="6">Phage shock protein A</fullName>
    </recommendedName>
</protein>
<evidence type="ECO:0000256" key="3">
    <source>
        <dbReference type="SAM" id="MobiDB-lite"/>
    </source>
</evidence>
<evidence type="ECO:0000313" key="5">
    <source>
        <dbReference type="Proteomes" id="UP000236724"/>
    </source>
</evidence>
<dbReference type="InterPro" id="IPR007157">
    <property type="entry name" value="PspA_VIPP1"/>
</dbReference>
<accession>A0A1H6FBR4</accession>
<dbReference type="Proteomes" id="UP000236724">
    <property type="component" value="Unassembled WGS sequence"/>
</dbReference>
<name>A0A1H6FBR4_9GAMM</name>
<gene>
    <name evidence="4" type="ORF">MBHS_02962</name>
</gene>
<dbReference type="RefSeq" id="WP_103920797.1">
    <property type="nucleotide sequence ID" value="NZ_FMSV02000515.1"/>
</dbReference>
<feature type="region of interest" description="Disordered" evidence="3">
    <location>
        <begin position="172"/>
        <end position="195"/>
    </location>
</feature>
<keyword evidence="2" id="KW-0175">Coiled coil</keyword>
<dbReference type="AlphaFoldDB" id="A0A1H6FBR4"/>
<sequence length="222" mass="25905">MSIFQRMNDIINASINDLLDRVEDPERMIKQIIREMEDNIAQAKEGVIDAIASEKQLEKELERHRKQADNWHDKARQALANDKEELARSALAQKKEIDRIIENLEPSWESAAQTSQRLKKQLKALEQRLDEAKRKRTTLQARQRAAQARTQMSQTMDTFQNGLDAQHKFDRMEDKVSEMEARSEAIDELEDDNTPLEKEFLEMEIDQDIEAELAAMKKDLDK</sequence>
<proteinExistence type="inferred from homology"/>
<dbReference type="PANTHER" id="PTHR31088:SF6">
    <property type="entry name" value="PHAGE SHOCK PROTEIN A"/>
    <property type="match status" value="1"/>
</dbReference>
<feature type="coiled-coil region" evidence="2">
    <location>
        <begin position="47"/>
        <end position="81"/>
    </location>
</feature>
<evidence type="ECO:0000256" key="2">
    <source>
        <dbReference type="SAM" id="Coils"/>
    </source>
</evidence>
<comment type="similarity">
    <text evidence="1">Belongs to the PspA/Vipp/IM30 family.</text>
</comment>
<evidence type="ECO:0000313" key="4">
    <source>
        <dbReference type="EMBL" id="SEH07093.1"/>
    </source>
</evidence>
<keyword evidence="5" id="KW-1185">Reference proteome</keyword>
<dbReference type="OrthoDB" id="9779630at2"/>
<organism evidence="4 5">
    <name type="scientific">Candidatus Venteria ishoeyi</name>
    <dbReference type="NCBI Taxonomy" id="1899563"/>
    <lineage>
        <taxon>Bacteria</taxon>
        <taxon>Pseudomonadati</taxon>
        <taxon>Pseudomonadota</taxon>
        <taxon>Gammaproteobacteria</taxon>
        <taxon>Thiotrichales</taxon>
        <taxon>Thiotrichaceae</taxon>
        <taxon>Venteria</taxon>
    </lineage>
</organism>
<evidence type="ECO:0000256" key="1">
    <source>
        <dbReference type="ARBA" id="ARBA00043985"/>
    </source>
</evidence>
<dbReference type="Pfam" id="PF04012">
    <property type="entry name" value="PspA_IM30"/>
    <property type="match status" value="1"/>
</dbReference>